<dbReference type="FunFam" id="3.30.565.10:FF:000016">
    <property type="entry name" value="Chemotaxis protein CheA, putative"/>
    <property type="match status" value="1"/>
</dbReference>
<dbReference type="PROSITE" id="PS50109">
    <property type="entry name" value="HIS_KIN"/>
    <property type="match status" value="1"/>
</dbReference>
<evidence type="ECO:0000256" key="4">
    <source>
        <dbReference type="ARBA" id="ARBA00022500"/>
    </source>
</evidence>
<dbReference type="EMBL" id="VMNK01000001">
    <property type="protein sequence ID" value="TVO59764.1"/>
    <property type="molecule type" value="Genomic_DNA"/>
</dbReference>
<dbReference type="SMART" id="SM01231">
    <property type="entry name" value="H-kinase_dim"/>
    <property type="match status" value="1"/>
</dbReference>
<evidence type="ECO:0000256" key="12">
    <source>
        <dbReference type="PROSITE-ProRule" id="PRU00110"/>
    </source>
</evidence>
<dbReference type="GO" id="GO:0006935">
    <property type="term" value="P:chemotaxis"/>
    <property type="evidence" value="ECO:0007669"/>
    <property type="project" value="UniProtKB-KW"/>
</dbReference>
<dbReference type="InterPro" id="IPR003594">
    <property type="entry name" value="HATPase_dom"/>
</dbReference>
<sequence>MSIDMSQFYQVFFDEAAEHLGQIENLLVSIDLRHPDEEELNAVFRAAHSIKGSAATFGFSDMADITHVMESLLDEVRKGTRALSADMVDACLAARDILTAQLAGHRGEGGADPAHTSAIVTRLEQLLKAGNSPAPVVEPSPAAATPAPPVAAPPALSSALTAGVFDVRFVPEPHVASQPELLDNMLDELGRLGGVEIVSRPAVDSDDPQWCLKITSMMPADMLRDVLDFMAEPGSVDISPVGGEPPAGEETAYGFFDPLPDVLPQAAAGGEEAARVECVAVEDEVYGFFTEPSPAVESRPVEAEVSPESVAVAEAVVPAKGGGDTSIRVGVEKVDQMINLVGELVITQAMLVASAQGIDPVLYERLLAGIDQLQRNTRDLQETVMSVRMLPISMVFSRFPRVVRDLSRKLDKRVELKLLGEHTELDKGLVERLADPLTHLVRNSLDHGIETPEKRRAAGKPETGIITVSASHQSGNIVIEVGDDGAGLDRARILAKAREKGLSAPDSLSDADVWMLIFEAGFSTADVVTEVSGRGVGMDVVRRNISAMGGRVDVQSILSVGTRFTVRLPLTLAILDGMSVRVGGETYILPLGHVAESLQPTADMIHSISGVPRLIRLRGRYVPVIELHREFGVADGCADWTRGIMVVIDVDGSQAALFVDELLGQHQVVIKSLEANFRRIKGFSGATILGDGRVAMILDLPALASRARRLQSVAA</sequence>
<dbReference type="Gene3D" id="1.10.287.560">
    <property type="entry name" value="Histidine kinase CheA-like, homodimeric domain"/>
    <property type="match status" value="1"/>
</dbReference>
<dbReference type="PROSITE" id="PS50894">
    <property type="entry name" value="HPT"/>
    <property type="match status" value="1"/>
</dbReference>
<feature type="modified residue" description="Phosphohistidine" evidence="12">
    <location>
        <position position="48"/>
    </location>
</feature>
<gene>
    <name evidence="16" type="ORF">FHP91_00665</name>
</gene>
<evidence type="ECO:0000256" key="5">
    <source>
        <dbReference type="ARBA" id="ARBA00022553"/>
    </source>
</evidence>
<keyword evidence="17" id="KW-1185">Reference proteome</keyword>
<dbReference type="Proteomes" id="UP000319502">
    <property type="component" value="Unassembled WGS sequence"/>
</dbReference>
<dbReference type="GO" id="GO:0000155">
    <property type="term" value="F:phosphorelay sensor kinase activity"/>
    <property type="evidence" value="ECO:0007669"/>
    <property type="project" value="InterPro"/>
</dbReference>
<dbReference type="PANTHER" id="PTHR43395:SF10">
    <property type="entry name" value="CHEMOTAXIS PROTEIN CHEA"/>
    <property type="match status" value="1"/>
</dbReference>
<accession>A0A557R3Q8</accession>
<evidence type="ECO:0000256" key="3">
    <source>
        <dbReference type="ARBA" id="ARBA00021495"/>
    </source>
</evidence>
<dbReference type="Gene3D" id="3.30.565.10">
    <property type="entry name" value="Histidine kinase-like ATPase, C-terminal domain"/>
    <property type="match status" value="1"/>
</dbReference>
<dbReference type="CDD" id="cd00088">
    <property type="entry name" value="HPT"/>
    <property type="match status" value="1"/>
</dbReference>
<evidence type="ECO:0000313" key="17">
    <source>
        <dbReference type="Proteomes" id="UP000319502"/>
    </source>
</evidence>
<evidence type="ECO:0000259" key="15">
    <source>
        <dbReference type="PROSITE" id="PS50894"/>
    </source>
</evidence>
<comment type="catalytic activity">
    <reaction evidence="1">
        <text>ATP + protein L-histidine = ADP + protein N-phospho-L-histidine.</text>
        <dbReference type="EC" id="2.7.13.3"/>
    </reaction>
</comment>
<dbReference type="InterPro" id="IPR036097">
    <property type="entry name" value="HisK_dim/P_sf"/>
</dbReference>
<dbReference type="SMART" id="SM00073">
    <property type="entry name" value="HPT"/>
    <property type="match status" value="1"/>
</dbReference>
<dbReference type="FunFam" id="2.30.30.40:FF:000048">
    <property type="entry name" value="Chemotaxis protein CheA, putative"/>
    <property type="match status" value="1"/>
</dbReference>
<dbReference type="AlphaFoldDB" id="A0A557R3Q8"/>
<evidence type="ECO:0000256" key="2">
    <source>
        <dbReference type="ARBA" id="ARBA00012438"/>
    </source>
</evidence>
<dbReference type="SUPFAM" id="SSF55874">
    <property type="entry name" value="ATPase domain of HSP90 chaperone/DNA topoisomerase II/histidine kinase"/>
    <property type="match status" value="1"/>
</dbReference>
<dbReference type="OrthoDB" id="9803176at2"/>
<dbReference type="InterPro" id="IPR051315">
    <property type="entry name" value="Bact_Chemotaxis_CheA"/>
</dbReference>
<dbReference type="InterPro" id="IPR037006">
    <property type="entry name" value="CheA-like_homodim_sf"/>
</dbReference>
<evidence type="ECO:0000313" key="16">
    <source>
        <dbReference type="EMBL" id="TVO59764.1"/>
    </source>
</evidence>
<dbReference type="PROSITE" id="PS50851">
    <property type="entry name" value="CHEW"/>
    <property type="match status" value="1"/>
</dbReference>
<dbReference type="InterPro" id="IPR004105">
    <property type="entry name" value="CheA-like_dim"/>
</dbReference>
<comment type="caution">
    <text evidence="16">The sequence shown here is derived from an EMBL/GenBank/DDBJ whole genome shotgun (WGS) entry which is preliminary data.</text>
</comment>
<keyword evidence="10" id="KW-0902">Two-component regulatory system</keyword>
<feature type="domain" description="HPt" evidence="15">
    <location>
        <begin position="1"/>
        <end position="105"/>
    </location>
</feature>
<evidence type="ECO:0000256" key="9">
    <source>
        <dbReference type="ARBA" id="ARBA00022840"/>
    </source>
</evidence>
<dbReference type="GO" id="GO:0005524">
    <property type="term" value="F:ATP binding"/>
    <property type="evidence" value="ECO:0007669"/>
    <property type="project" value="UniProtKB-KW"/>
</dbReference>
<keyword evidence="9" id="KW-0067">ATP-binding</keyword>
<evidence type="ECO:0000256" key="11">
    <source>
        <dbReference type="ARBA" id="ARBA00035100"/>
    </source>
</evidence>
<feature type="domain" description="Histidine kinase" evidence="13">
    <location>
        <begin position="364"/>
        <end position="572"/>
    </location>
</feature>
<dbReference type="SMART" id="SM00260">
    <property type="entry name" value="CheW"/>
    <property type="match status" value="1"/>
</dbReference>
<proteinExistence type="predicted"/>
<evidence type="ECO:0000256" key="7">
    <source>
        <dbReference type="ARBA" id="ARBA00022741"/>
    </source>
</evidence>
<dbReference type="InterPro" id="IPR002545">
    <property type="entry name" value="CheW-lke_dom"/>
</dbReference>
<dbReference type="InterPro" id="IPR004358">
    <property type="entry name" value="Sig_transdc_His_kin-like_C"/>
</dbReference>
<comment type="function">
    <text evidence="11">Involved in the transmission of sensory signals from the chemoreceptors to the flagellar motors. CheA is autophosphorylated; it can transfer its phosphate group to either CheB or CheY.</text>
</comment>
<protein>
    <recommendedName>
        <fullName evidence="3">Chemotaxis protein CheA</fullName>
        <ecNumber evidence="2">2.7.13.3</ecNumber>
    </recommendedName>
</protein>
<dbReference type="PRINTS" id="PR00344">
    <property type="entry name" value="BCTRLSENSOR"/>
</dbReference>
<dbReference type="CDD" id="cd00731">
    <property type="entry name" value="CheA_reg"/>
    <property type="match status" value="1"/>
</dbReference>
<feature type="domain" description="CheW-like" evidence="14">
    <location>
        <begin position="574"/>
        <end position="709"/>
    </location>
</feature>
<keyword evidence="8" id="KW-0418">Kinase</keyword>
<dbReference type="Gene3D" id="1.20.120.160">
    <property type="entry name" value="HPT domain"/>
    <property type="match status" value="1"/>
</dbReference>
<dbReference type="GO" id="GO:0005737">
    <property type="term" value="C:cytoplasm"/>
    <property type="evidence" value="ECO:0007669"/>
    <property type="project" value="InterPro"/>
</dbReference>
<dbReference type="RefSeq" id="WP_144307769.1">
    <property type="nucleotide sequence ID" value="NZ_VMNK01000001.1"/>
</dbReference>
<dbReference type="Gene3D" id="2.30.30.40">
    <property type="entry name" value="SH3 Domains"/>
    <property type="match status" value="1"/>
</dbReference>
<dbReference type="Pfam" id="PF01627">
    <property type="entry name" value="Hpt"/>
    <property type="match status" value="1"/>
</dbReference>
<dbReference type="EC" id="2.7.13.3" evidence="2"/>
<evidence type="ECO:0000256" key="1">
    <source>
        <dbReference type="ARBA" id="ARBA00000085"/>
    </source>
</evidence>
<dbReference type="SUPFAM" id="SSF47226">
    <property type="entry name" value="Histidine-containing phosphotransfer domain, HPT domain"/>
    <property type="match status" value="1"/>
</dbReference>
<dbReference type="Pfam" id="PF01584">
    <property type="entry name" value="CheW"/>
    <property type="match status" value="1"/>
</dbReference>
<keyword evidence="4" id="KW-0145">Chemotaxis</keyword>
<evidence type="ECO:0000256" key="10">
    <source>
        <dbReference type="ARBA" id="ARBA00023012"/>
    </source>
</evidence>
<dbReference type="InterPro" id="IPR036890">
    <property type="entry name" value="HATPase_C_sf"/>
</dbReference>
<keyword evidence="5 12" id="KW-0597">Phosphoprotein</keyword>
<dbReference type="SMART" id="SM00387">
    <property type="entry name" value="HATPase_c"/>
    <property type="match status" value="1"/>
</dbReference>
<evidence type="ECO:0000259" key="14">
    <source>
        <dbReference type="PROSITE" id="PS50851"/>
    </source>
</evidence>
<dbReference type="CDD" id="cd16916">
    <property type="entry name" value="HATPase_CheA-like"/>
    <property type="match status" value="1"/>
</dbReference>
<reference evidence="16 17" key="1">
    <citation type="submission" date="2019-07" db="EMBL/GenBank/DDBJ databases">
        <title>The pathways for chlorine oxyanion respiration interact through the shared metabolite chlorate.</title>
        <authorList>
            <person name="Barnum T.P."/>
            <person name="Cheng Y."/>
            <person name="Hill K.A."/>
            <person name="Lucas L.N."/>
            <person name="Carlson H.K."/>
            <person name="Coates J.D."/>
        </authorList>
    </citation>
    <scope>NUCLEOTIDE SEQUENCE [LARGE SCALE GENOMIC DNA]</scope>
    <source>
        <strain evidence="16 17">SFB-3</strain>
    </source>
</reference>
<organism evidence="16 17">
    <name type="scientific">Denitromonas halophila</name>
    <dbReference type="NCBI Taxonomy" id="1629404"/>
    <lineage>
        <taxon>Bacteria</taxon>
        <taxon>Pseudomonadati</taxon>
        <taxon>Pseudomonadota</taxon>
        <taxon>Betaproteobacteria</taxon>
        <taxon>Rhodocyclales</taxon>
        <taxon>Zoogloeaceae</taxon>
        <taxon>Denitromonas</taxon>
    </lineage>
</organism>
<dbReference type="PANTHER" id="PTHR43395">
    <property type="entry name" value="SENSOR HISTIDINE KINASE CHEA"/>
    <property type="match status" value="1"/>
</dbReference>
<dbReference type="Pfam" id="PF02518">
    <property type="entry name" value="HATPase_c"/>
    <property type="match status" value="1"/>
</dbReference>
<evidence type="ECO:0000256" key="6">
    <source>
        <dbReference type="ARBA" id="ARBA00022679"/>
    </source>
</evidence>
<evidence type="ECO:0000259" key="13">
    <source>
        <dbReference type="PROSITE" id="PS50109"/>
    </source>
</evidence>
<keyword evidence="7" id="KW-0547">Nucleotide-binding</keyword>
<evidence type="ECO:0000256" key="8">
    <source>
        <dbReference type="ARBA" id="ARBA00022777"/>
    </source>
</evidence>
<dbReference type="SUPFAM" id="SSF47384">
    <property type="entry name" value="Homodimeric domain of signal transducing histidine kinase"/>
    <property type="match status" value="1"/>
</dbReference>
<name>A0A557R3Q8_9RHOO</name>
<dbReference type="InterPro" id="IPR036641">
    <property type="entry name" value="HPT_dom_sf"/>
</dbReference>
<dbReference type="InterPro" id="IPR008207">
    <property type="entry name" value="Sig_transdc_His_kin_Hpt_dom"/>
</dbReference>
<keyword evidence="6" id="KW-0808">Transferase</keyword>
<dbReference type="SUPFAM" id="SSF50341">
    <property type="entry name" value="CheW-like"/>
    <property type="match status" value="1"/>
</dbReference>
<dbReference type="InterPro" id="IPR005467">
    <property type="entry name" value="His_kinase_dom"/>
</dbReference>
<dbReference type="Pfam" id="PF02895">
    <property type="entry name" value="H-kinase_dim"/>
    <property type="match status" value="1"/>
</dbReference>
<dbReference type="InterPro" id="IPR036061">
    <property type="entry name" value="CheW-like_dom_sf"/>
</dbReference>